<dbReference type="SUPFAM" id="SSF50353">
    <property type="entry name" value="Cytokine"/>
    <property type="match status" value="1"/>
</dbReference>
<feature type="chain" id="PRO_5029832532" evidence="5">
    <location>
        <begin position="26"/>
        <end position="263"/>
    </location>
</feature>
<dbReference type="SMART" id="SM00442">
    <property type="entry name" value="FGF"/>
    <property type="match status" value="1"/>
</dbReference>
<keyword evidence="4" id="KW-0497">Mitogen</keyword>
<accession>A0A7L3FBA9</accession>
<dbReference type="Proteomes" id="UP000557426">
    <property type="component" value="Unassembled WGS sequence"/>
</dbReference>
<gene>
    <name evidence="6" type="primary">Fgf23</name>
    <name evidence="6" type="ORF">ZAPATR_R05183</name>
</gene>
<organism evidence="6 7">
    <name type="scientific">Zapornia atra</name>
    <name type="common">Henderson crake</name>
    <dbReference type="NCBI Taxonomy" id="2585822"/>
    <lineage>
        <taxon>Eukaryota</taxon>
        <taxon>Metazoa</taxon>
        <taxon>Chordata</taxon>
        <taxon>Craniata</taxon>
        <taxon>Vertebrata</taxon>
        <taxon>Euteleostomi</taxon>
        <taxon>Archelosauria</taxon>
        <taxon>Archosauria</taxon>
        <taxon>Dinosauria</taxon>
        <taxon>Saurischia</taxon>
        <taxon>Theropoda</taxon>
        <taxon>Coelurosauria</taxon>
        <taxon>Aves</taxon>
        <taxon>Neognathae</taxon>
        <taxon>Neoaves</taxon>
        <taxon>Gruiformes</taxon>
        <taxon>Rallidae</taxon>
        <taxon>Zapornia</taxon>
    </lineage>
</organism>
<keyword evidence="5" id="KW-0732">Signal</keyword>
<keyword evidence="2" id="KW-0217">Developmental protein</keyword>
<evidence type="ECO:0000256" key="2">
    <source>
        <dbReference type="ARBA" id="ARBA00022473"/>
    </source>
</evidence>
<comment type="caution">
    <text evidence="6">The sequence shown here is derived from an EMBL/GenBank/DDBJ whole genome shotgun (WGS) entry which is preliminary data.</text>
</comment>
<feature type="signal peptide" evidence="5">
    <location>
        <begin position="1"/>
        <end position="25"/>
    </location>
</feature>
<dbReference type="InterPro" id="IPR002209">
    <property type="entry name" value="Fibroblast_GF_fam"/>
</dbReference>
<dbReference type="EMBL" id="VZTU01011766">
    <property type="protein sequence ID" value="NXT77547.1"/>
    <property type="molecule type" value="Genomic_DNA"/>
</dbReference>
<sequence>MPLSSPHSCLGYLLLLLCSLKATLAFPNSSPLLNPSWGNGDRLLHLYTDTERNSFHLQINADGYVDGVPHQTIYSALMIKSEGAGLVIITGVKSGRYLCMDTKGNVFGSVSVIFFFPKHYFSQEDCMFNHRTLENGYDVYQSPKHNFLVSLGRVKQAFLPGMNPPPYSQFLSRRNEIPLFRFNTPEPHRNTRSADVDPMDPHQILAPQRKISALGAQLQQQAAFPHVPREPMRINQNDVVNPDDPHAMMDARRYASPRFYLTR</sequence>
<keyword evidence="3" id="KW-0221">Differentiation</keyword>
<dbReference type="AlphaFoldDB" id="A0A7L3FBA9"/>
<dbReference type="InterPro" id="IPR008996">
    <property type="entry name" value="IL1/FGF"/>
</dbReference>
<dbReference type="PRINTS" id="PR00262">
    <property type="entry name" value="IL1HBGF"/>
</dbReference>
<proteinExistence type="inferred from homology"/>
<evidence type="ECO:0000256" key="3">
    <source>
        <dbReference type="ARBA" id="ARBA00022782"/>
    </source>
</evidence>
<reference evidence="6 7" key="1">
    <citation type="submission" date="2019-09" db="EMBL/GenBank/DDBJ databases">
        <title>Bird 10,000 Genomes (B10K) Project - Family phase.</title>
        <authorList>
            <person name="Zhang G."/>
        </authorList>
    </citation>
    <scope>NUCLEOTIDE SEQUENCE [LARGE SCALE GENOMIC DNA]</scope>
    <source>
        <strain evidence="6">B10K-DU-011-47</strain>
        <tissue evidence="6">Mixed tissue sample</tissue>
    </source>
</reference>
<evidence type="ECO:0000256" key="4">
    <source>
        <dbReference type="ARBA" id="ARBA00023246"/>
    </source>
</evidence>
<dbReference type="Pfam" id="PF00167">
    <property type="entry name" value="FGF"/>
    <property type="match status" value="1"/>
</dbReference>
<dbReference type="GO" id="GO:0008083">
    <property type="term" value="F:growth factor activity"/>
    <property type="evidence" value="ECO:0007669"/>
    <property type="project" value="InterPro"/>
</dbReference>
<evidence type="ECO:0000313" key="6">
    <source>
        <dbReference type="EMBL" id="NXT77547.1"/>
    </source>
</evidence>
<comment type="similarity">
    <text evidence="1">Belongs to the heparin-binding growth factors family.</text>
</comment>
<evidence type="ECO:0000256" key="1">
    <source>
        <dbReference type="ARBA" id="ARBA00007936"/>
    </source>
</evidence>
<dbReference type="GO" id="GO:0051781">
    <property type="term" value="P:positive regulation of cell division"/>
    <property type="evidence" value="ECO:0007669"/>
    <property type="project" value="UniProtKB-KW"/>
</dbReference>
<evidence type="ECO:0000313" key="7">
    <source>
        <dbReference type="Proteomes" id="UP000557426"/>
    </source>
</evidence>
<dbReference type="Gene3D" id="2.80.10.50">
    <property type="match status" value="1"/>
</dbReference>
<feature type="non-terminal residue" evidence="6">
    <location>
        <position position="1"/>
    </location>
</feature>
<feature type="non-terminal residue" evidence="6">
    <location>
        <position position="263"/>
    </location>
</feature>
<evidence type="ECO:0000256" key="5">
    <source>
        <dbReference type="SAM" id="SignalP"/>
    </source>
</evidence>
<keyword evidence="7" id="KW-1185">Reference proteome</keyword>
<name>A0A7L3FBA9_9GRUI</name>
<dbReference type="PANTHER" id="PTHR11486">
    <property type="entry name" value="FIBROBLAST GROWTH FACTOR"/>
    <property type="match status" value="1"/>
</dbReference>
<protein>
    <submittedName>
        <fullName evidence="6">FGF23 factor</fullName>
    </submittedName>
</protein>
<dbReference type="GO" id="GO:0030154">
    <property type="term" value="P:cell differentiation"/>
    <property type="evidence" value="ECO:0007669"/>
    <property type="project" value="UniProtKB-KW"/>
</dbReference>